<sequence length="2191" mass="243530">MCNLDKVKGVRGYQYSCCRQKFHQVLAAPCVCVKDGKGKPKKMLLCVDKSVQILRSKNAGCPHMMKCSPGSGGTNMNDNKIPLAPNLIPGLDFPVFPDVLEPAENDPKLVPSTNPPISWDTMDGNSGKSPDIMEICGLCSRKLQDCPEDGHPIGSENIGPTTSCKANESRCSQSSKASKTKEAIETQKGDQRTSNTEMNPDESKCKESLKASGQKCPMAPRTKKAKSIEPDKSPSASRRNSPTKISIAKKNPSASRRNSKSNSGQPSKSPAVSRRNSQTNISKPSKSPSVSRRNSQTNISKPSKSPSASRRNSQTNLSVSASRRNSQTNISKPSKSPGASRRNSQTNLSVSASRRNSQTIICKGCKSPSVSRRTSKTNIGKLGKSPSVSRRTSKTNISKLGKSPSVSRRNSQTHIRKANKSPAVSKTPSLIKLSKATKSPVVSATPSLTKLGKASKTSNLKEKNLKKGVSPKAKSIGAEPTQTSLVKNQSISAQESLLEGMSSPKKPNGSNGKENDKPKEPFRSCNCKVVPEKSLVSETNLCCKCCEVLYSKNGKPNNAQLGKEKESPKQMPKQMPKQLPKQSSKQMVRSNKGKKSPRDSGDEKALVKASPKRKKIPIAKPVSKTKELSPGVNGSPKVSTDDDGIWFECNLPFRVNVPFPLCMQNFFGIPGISLNKPDPKNSNQKAIMPATNGKGSGYNTPTGGLSNMQPALLASGFQSEAPSSCNNYTCPKRKLGRRVNKTCPCETATQTGQEESDPLLSCLEQIKDKLENLSPQAQGQTKSCGCCMAEKGTNVRERSEKCCNAAFDSPERSESSHGKNKKSKDAIPEDPAVPFVLTASESAPAKVPQTENSMRASNGGYYNSSQAAPNYMSQPQVFPTQMHYHPFPMWNYPMYTPRYPRAGQPPPNWQAHPLGTCVSYRSLIKGEEEKVNCINHMAYPKQPLGNPYLESPESFLPFPQDQGPESPNRSLSGHSVDYWQAHRGQMESDFVKNREASEESIYSSSKGQHYKCHTCPGNNLSNAKISQRSIMKRPSYLGAKLSSTHKKSSSKFISFKDNEPQKEASGSYRHKSSRRNRNYRELNNKYSKSAVPRRDKSSTDRSDLSESNTTKIYLRTSYSSDSSNGSRKKKRYQSDKREAKHSDRMSSGAESSAAEVDEDMKESPIDERQSFDKNDMPGTSNNIDSNINDSENVHQRAASGMDKLERTVRQYSKFSEAISKLYIPHRRSLSAPATGRHNSQAQFLRQQYFREKSPKYFKEHRRGRKSPGRGAKIYLLQNPLTTTKITKYEMDQSELSVFGALDLKTKKKSSFIPRHPSNLASCHKKSDPPMVLVPFRVERSELLNGKPDHWNNIQLQLAVVKPPKNPRICHRRLIQRNPVRYIPHRSASGEEFKQEDNTNLNRNVTNPDFRQCEIITCDTCTKRQSCQRGCNDPTRNPSYGNTFQGEPSGSRNNKRPTPKSSYNSSPELKPIKSLNKSKKSSQQQDCKNSYSSLKSKSRSSVSQKSSRVLPASSKSGVPRSGPSTPPEKKMKKQSKRSSVSSIGQSKVNNSVGKKKKPQVKKPPYYLVKALSREAVEKSSPMVCNCKSLSHEALEKSSPMVCNCTPHDQRSIASIKSGVRPTKTDSATQKDRFPNGKRSSDDNISLTSGCSSRSQYSTASAQSTKRETNREKYSAKAQSSNSSVGYGKAYSNASLKSKKSEYYCPPKNLSSKTSTSVESKVSARYRKYRDPDSEEEVVAEAYPSYTRIEEPKKESDEFVTKQRSLSYTLRVEEYRRGDAPGSEASVAKKPSRLTKKPSKIPKVPSCASHRSEPDCLCDPNYQSPDEDEKKTNERTQRRRADEDYYKSGCHDTYTCNRKAQERQPTREYHSSSEYRQLGNSSQAETSHHSRVIAPCLPNCTGSKDGFKRRPHQAKANTRSDDDEALETVTLMQPRRFRSTDSTRRDRDAVGSQENLDTTNTVLMETRIPCDRENLMQTCGRPPCNFHRLQYSGVPPAVEQRNMYMRPPIPQFDPRRRPPNDGNYLIDPRDHLPAPASAPIMGNSYPMPMMNTIHHAGGPYPSANLHGAPCRELYSCPEILKNNIRLMPKGFYEHTLQKYNITKMDSDFQPPSLRSDIHPPLQVNPQVMLQPTGSPDRQFSNHSNRPMMVNSRIPPSRYNQPPLNPFQAQTSHSTFGSQKNMKLDGFDFCEYQI</sequence>
<feature type="compositionally biased region" description="Polar residues" evidence="1">
    <location>
        <begin position="963"/>
        <end position="973"/>
    </location>
</feature>
<feature type="compositionally biased region" description="Basic and acidic residues" evidence="1">
    <location>
        <begin position="1092"/>
        <end position="1104"/>
    </location>
</feature>
<feature type="region of interest" description="Disordered" evidence="1">
    <location>
        <begin position="1424"/>
        <end position="1565"/>
    </location>
</feature>
<feature type="region of interest" description="Disordered" evidence="1">
    <location>
        <begin position="1854"/>
        <end position="1888"/>
    </location>
</feature>
<feature type="compositionally biased region" description="Polar residues" evidence="1">
    <location>
        <begin position="314"/>
        <end position="334"/>
    </location>
</feature>
<feature type="compositionally biased region" description="Low complexity" evidence="1">
    <location>
        <begin position="1180"/>
        <end position="1190"/>
    </location>
</feature>
<dbReference type="KEGG" id="dan:26513709"/>
<feature type="compositionally biased region" description="Basic and acidic residues" evidence="1">
    <location>
        <begin position="1663"/>
        <end position="1673"/>
    </location>
</feature>
<feature type="compositionally biased region" description="Basic and acidic residues" evidence="1">
    <location>
        <begin position="1387"/>
        <end position="1396"/>
    </location>
</feature>
<proteinExistence type="predicted"/>
<feature type="region of interest" description="Disordered" evidence="1">
    <location>
        <begin position="1385"/>
        <end position="1405"/>
    </location>
</feature>
<feature type="compositionally biased region" description="Basic and acidic residues" evidence="1">
    <location>
        <begin position="1936"/>
        <end position="1947"/>
    </location>
</feature>
<evidence type="ECO:0000256" key="1">
    <source>
        <dbReference type="SAM" id="MobiDB-lite"/>
    </source>
</evidence>
<feature type="compositionally biased region" description="Polar residues" evidence="1">
    <location>
        <begin position="386"/>
        <end position="413"/>
    </location>
</feature>
<feature type="compositionally biased region" description="Low complexity" evidence="1">
    <location>
        <begin position="1480"/>
        <end position="1506"/>
    </location>
</feature>
<feature type="compositionally biased region" description="Polar residues" evidence="1">
    <location>
        <begin position="234"/>
        <end position="244"/>
    </location>
</feature>
<feature type="compositionally biased region" description="Low complexity" evidence="1">
    <location>
        <begin position="1709"/>
        <end position="1721"/>
    </location>
</feature>
<feature type="compositionally biased region" description="Polar residues" evidence="1">
    <location>
        <begin position="1872"/>
        <end position="1883"/>
    </location>
</feature>
<dbReference type="Proteomes" id="UP000007801">
    <property type="component" value="Unassembled WGS sequence"/>
</dbReference>
<dbReference type="InParanoid" id="A0A0P9C5K2"/>
<gene>
    <name evidence="2" type="primary">Dana\GF26300</name>
    <name evidence="2" type="ORF">GF26300</name>
</gene>
<name>A0A0P9C5K2_DROAN</name>
<feature type="compositionally biased region" description="Polar residues" evidence="1">
    <location>
        <begin position="1424"/>
        <end position="1451"/>
    </location>
</feature>
<feature type="region of interest" description="Disordered" evidence="1">
    <location>
        <begin position="1772"/>
        <end position="1842"/>
    </location>
</feature>
<feature type="compositionally biased region" description="Polar residues" evidence="1">
    <location>
        <begin position="480"/>
        <end position="495"/>
    </location>
</feature>
<feature type="compositionally biased region" description="Basic and acidic residues" evidence="1">
    <location>
        <begin position="809"/>
        <end position="827"/>
    </location>
</feature>
<feature type="region of interest" description="Disordered" evidence="1">
    <location>
        <begin position="1700"/>
        <end position="1737"/>
    </location>
</feature>
<feature type="region of interest" description="Disordered" evidence="1">
    <location>
        <begin position="465"/>
        <end position="524"/>
    </location>
</feature>
<feature type="compositionally biased region" description="Basic and acidic residues" evidence="1">
    <location>
        <begin position="1161"/>
        <end position="1175"/>
    </location>
</feature>
<feature type="compositionally biased region" description="Basic and acidic residues" evidence="1">
    <location>
        <begin position="1132"/>
        <end position="1144"/>
    </location>
</feature>
<protein>
    <submittedName>
        <fullName evidence="2">Uncharacterized protein, isoform A</fullName>
    </submittedName>
</protein>
<feature type="region of interest" description="Disordered" evidence="1">
    <location>
        <begin position="150"/>
        <end position="445"/>
    </location>
</feature>
<feature type="region of interest" description="Disordered" evidence="1">
    <location>
        <begin position="1610"/>
        <end position="1687"/>
    </location>
</feature>
<feature type="region of interest" description="Disordered" evidence="1">
    <location>
        <begin position="104"/>
        <end position="126"/>
    </location>
</feature>
<reference evidence="2 3" key="1">
    <citation type="journal article" date="2007" name="Nature">
        <title>Evolution of genes and genomes on the Drosophila phylogeny.</title>
        <authorList>
            <consortium name="Drosophila 12 Genomes Consortium"/>
            <person name="Clark A.G."/>
            <person name="Eisen M.B."/>
            <person name="Smith D.R."/>
            <person name="Bergman C.M."/>
            <person name="Oliver B."/>
            <person name="Markow T.A."/>
            <person name="Kaufman T.C."/>
            <person name="Kellis M."/>
            <person name="Gelbart W."/>
            <person name="Iyer V.N."/>
            <person name="Pollard D.A."/>
            <person name="Sackton T.B."/>
            <person name="Larracuente A.M."/>
            <person name="Singh N.D."/>
            <person name="Abad J.P."/>
            <person name="Abt D.N."/>
            <person name="Adryan B."/>
            <person name="Aguade M."/>
            <person name="Akashi H."/>
            <person name="Anderson W.W."/>
            <person name="Aquadro C.F."/>
            <person name="Ardell D.H."/>
            <person name="Arguello R."/>
            <person name="Artieri C.G."/>
            <person name="Barbash D.A."/>
            <person name="Barker D."/>
            <person name="Barsanti P."/>
            <person name="Batterham P."/>
            <person name="Batzoglou S."/>
            <person name="Begun D."/>
            <person name="Bhutkar A."/>
            <person name="Blanco E."/>
            <person name="Bosak S.A."/>
            <person name="Bradley R.K."/>
            <person name="Brand A.D."/>
            <person name="Brent M.R."/>
            <person name="Brooks A.N."/>
            <person name="Brown R.H."/>
            <person name="Butlin R.K."/>
            <person name="Caggese C."/>
            <person name="Calvi B.R."/>
            <person name="Bernardo de Carvalho A."/>
            <person name="Caspi A."/>
            <person name="Castrezana S."/>
            <person name="Celniker S.E."/>
            <person name="Chang J.L."/>
            <person name="Chapple C."/>
            <person name="Chatterji S."/>
            <person name="Chinwalla A."/>
            <person name="Civetta A."/>
            <person name="Clifton S.W."/>
            <person name="Comeron J.M."/>
            <person name="Costello J.C."/>
            <person name="Coyne J.A."/>
            <person name="Daub J."/>
            <person name="David R.G."/>
            <person name="Delcher A.L."/>
            <person name="Delehaunty K."/>
            <person name="Do C.B."/>
            <person name="Ebling H."/>
            <person name="Edwards K."/>
            <person name="Eickbush T."/>
            <person name="Evans J.D."/>
            <person name="Filipski A."/>
            <person name="Findeiss S."/>
            <person name="Freyhult E."/>
            <person name="Fulton L."/>
            <person name="Fulton R."/>
            <person name="Garcia A.C."/>
            <person name="Gardiner A."/>
            <person name="Garfield D.A."/>
            <person name="Garvin B.E."/>
            <person name="Gibson G."/>
            <person name="Gilbert D."/>
            <person name="Gnerre S."/>
            <person name="Godfrey J."/>
            <person name="Good R."/>
            <person name="Gotea V."/>
            <person name="Gravely B."/>
            <person name="Greenberg A.J."/>
            <person name="Griffiths-Jones S."/>
            <person name="Gross S."/>
            <person name="Guigo R."/>
            <person name="Gustafson E.A."/>
            <person name="Haerty W."/>
            <person name="Hahn M.W."/>
            <person name="Halligan D.L."/>
            <person name="Halpern A.L."/>
            <person name="Halter G.M."/>
            <person name="Han M.V."/>
            <person name="Heger A."/>
            <person name="Hillier L."/>
            <person name="Hinrichs A.S."/>
            <person name="Holmes I."/>
            <person name="Hoskins R.A."/>
            <person name="Hubisz M.J."/>
            <person name="Hultmark D."/>
            <person name="Huntley M.A."/>
            <person name="Jaffe D.B."/>
            <person name="Jagadeeshan S."/>
            <person name="Jeck W.R."/>
            <person name="Johnson J."/>
            <person name="Jones C.D."/>
            <person name="Jordan W.C."/>
            <person name="Karpen G.H."/>
            <person name="Kataoka E."/>
            <person name="Keightley P.D."/>
            <person name="Kheradpour P."/>
            <person name="Kirkness E.F."/>
            <person name="Koerich L.B."/>
            <person name="Kristiansen K."/>
            <person name="Kudrna D."/>
            <person name="Kulathinal R.J."/>
            <person name="Kumar S."/>
            <person name="Kwok R."/>
            <person name="Lander E."/>
            <person name="Langley C.H."/>
            <person name="Lapoint R."/>
            <person name="Lazzaro B.P."/>
            <person name="Lee S.J."/>
            <person name="Levesque L."/>
            <person name="Li R."/>
            <person name="Lin C.F."/>
            <person name="Lin M.F."/>
            <person name="Lindblad-Toh K."/>
            <person name="Llopart A."/>
            <person name="Long M."/>
            <person name="Low L."/>
            <person name="Lozovsky E."/>
            <person name="Lu J."/>
            <person name="Luo M."/>
            <person name="Machado C.A."/>
            <person name="Makalowski W."/>
            <person name="Marzo M."/>
            <person name="Matsuda M."/>
            <person name="Matzkin L."/>
            <person name="McAllister B."/>
            <person name="McBride C.S."/>
            <person name="McKernan B."/>
            <person name="McKernan K."/>
            <person name="Mendez-Lago M."/>
            <person name="Minx P."/>
            <person name="Mollenhauer M.U."/>
            <person name="Montooth K."/>
            <person name="Mount S.M."/>
            <person name="Mu X."/>
            <person name="Myers E."/>
            <person name="Negre B."/>
            <person name="Newfeld S."/>
            <person name="Nielsen R."/>
            <person name="Noor M.A."/>
            <person name="O'Grady P."/>
            <person name="Pachter L."/>
            <person name="Papaceit M."/>
            <person name="Parisi M.J."/>
            <person name="Parisi M."/>
            <person name="Parts L."/>
            <person name="Pedersen J.S."/>
            <person name="Pesole G."/>
            <person name="Phillippy A.M."/>
            <person name="Ponting C.P."/>
            <person name="Pop M."/>
            <person name="Porcelli D."/>
            <person name="Powell J.R."/>
            <person name="Prohaska S."/>
            <person name="Pruitt K."/>
            <person name="Puig M."/>
            <person name="Quesneville H."/>
            <person name="Ram K.R."/>
            <person name="Rand D."/>
            <person name="Rasmussen M.D."/>
            <person name="Reed L.K."/>
            <person name="Reenan R."/>
            <person name="Reily A."/>
            <person name="Remington K.A."/>
            <person name="Rieger T.T."/>
            <person name="Ritchie M.G."/>
            <person name="Robin C."/>
            <person name="Rogers Y.H."/>
            <person name="Rohde C."/>
            <person name="Rozas J."/>
            <person name="Rubenfield M.J."/>
            <person name="Ruiz A."/>
            <person name="Russo S."/>
            <person name="Salzberg S.L."/>
            <person name="Sanchez-Gracia A."/>
            <person name="Saranga D.J."/>
            <person name="Sato H."/>
            <person name="Schaeffer S.W."/>
            <person name="Schatz M.C."/>
            <person name="Schlenke T."/>
            <person name="Schwartz R."/>
            <person name="Segarra C."/>
            <person name="Singh R.S."/>
            <person name="Sirot L."/>
            <person name="Sirota M."/>
            <person name="Sisneros N.B."/>
            <person name="Smith C.D."/>
            <person name="Smith T.F."/>
            <person name="Spieth J."/>
            <person name="Stage D.E."/>
            <person name="Stark A."/>
            <person name="Stephan W."/>
            <person name="Strausberg R.L."/>
            <person name="Strempel S."/>
            <person name="Sturgill D."/>
            <person name="Sutton G."/>
            <person name="Sutton G.G."/>
            <person name="Tao W."/>
            <person name="Teichmann S."/>
            <person name="Tobari Y.N."/>
            <person name="Tomimura Y."/>
            <person name="Tsolas J.M."/>
            <person name="Valente V.L."/>
            <person name="Venter E."/>
            <person name="Venter J.C."/>
            <person name="Vicario S."/>
            <person name="Vieira F.G."/>
            <person name="Vilella A.J."/>
            <person name="Villasante A."/>
            <person name="Walenz B."/>
            <person name="Wang J."/>
            <person name="Wasserman M."/>
            <person name="Watts T."/>
            <person name="Wilson D."/>
            <person name="Wilson R.K."/>
            <person name="Wing R.A."/>
            <person name="Wolfner M.F."/>
            <person name="Wong A."/>
            <person name="Wong G.K."/>
            <person name="Wu C.I."/>
            <person name="Wu G."/>
            <person name="Yamamoto D."/>
            <person name="Yang H.P."/>
            <person name="Yang S.P."/>
            <person name="Yorke J.A."/>
            <person name="Yoshida K."/>
            <person name="Zdobnov E."/>
            <person name="Zhang P."/>
            <person name="Zhang Y."/>
            <person name="Zimin A.V."/>
            <person name="Baldwin J."/>
            <person name="Abdouelleil A."/>
            <person name="Abdulkadir J."/>
            <person name="Abebe A."/>
            <person name="Abera B."/>
            <person name="Abreu J."/>
            <person name="Acer S.C."/>
            <person name="Aftuck L."/>
            <person name="Alexander A."/>
            <person name="An P."/>
            <person name="Anderson E."/>
            <person name="Anderson S."/>
            <person name="Arachi H."/>
            <person name="Azer M."/>
            <person name="Bachantsang P."/>
            <person name="Barry A."/>
            <person name="Bayul T."/>
            <person name="Berlin A."/>
            <person name="Bessette D."/>
            <person name="Bloom T."/>
            <person name="Blye J."/>
            <person name="Boguslavskiy L."/>
            <person name="Bonnet C."/>
            <person name="Boukhgalter B."/>
            <person name="Bourzgui I."/>
            <person name="Brown A."/>
            <person name="Cahill P."/>
            <person name="Channer S."/>
            <person name="Cheshatsang Y."/>
            <person name="Chuda L."/>
            <person name="Citroen M."/>
            <person name="Collymore A."/>
            <person name="Cooke P."/>
            <person name="Costello M."/>
            <person name="D'Aco K."/>
            <person name="Daza R."/>
            <person name="De Haan G."/>
            <person name="DeGray S."/>
            <person name="DeMaso C."/>
            <person name="Dhargay N."/>
            <person name="Dooley K."/>
            <person name="Dooley E."/>
            <person name="Doricent M."/>
            <person name="Dorje P."/>
            <person name="Dorjee K."/>
            <person name="Dupes A."/>
            <person name="Elong R."/>
            <person name="Falk J."/>
            <person name="Farina A."/>
            <person name="Faro S."/>
            <person name="Ferguson D."/>
            <person name="Fisher S."/>
            <person name="Foley C.D."/>
            <person name="Franke A."/>
            <person name="Friedrich D."/>
            <person name="Gadbois L."/>
            <person name="Gearin G."/>
            <person name="Gearin C.R."/>
            <person name="Giannoukos G."/>
            <person name="Goode T."/>
            <person name="Graham J."/>
            <person name="Grandbois E."/>
            <person name="Grewal S."/>
            <person name="Gyaltsen K."/>
            <person name="Hafez N."/>
            <person name="Hagos B."/>
            <person name="Hall J."/>
            <person name="Henson C."/>
            <person name="Hollinger A."/>
            <person name="Honan T."/>
            <person name="Huard M.D."/>
            <person name="Hughes L."/>
            <person name="Hurhula B."/>
            <person name="Husby M.E."/>
            <person name="Kamat A."/>
            <person name="Kanga B."/>
            <person name="Kashin S."/>
            <person name="Khazanovich D."/>
            <person name="Kisner P."/>
            <person name="Lance K."/>
            <person name="Lara M."/>
            <person name="Lee W."/>
            <person name="Lennon N."/>
            <person name="Letendre F."/>
            <person name="LeVine R."/>
            <person name="Lipovsky A."/>
            <person name="Liu X."/>
            <person name="Liu J."/>
            <person name="Liu S."/>
            <person name="Lokyitsang T."/>
            <person name="Lokyitsang Y."/>
            <person name="Lubonja R."/>
            <person name="Lui A."/>
            <person name="MacDonald P."/>
            <person name="Magnisalis V."/>
            <person name="Maru K."/>
            <person name="Matthews C."/>
            <person name="McCusker W."/>
            <person name="McDonough S."/>
            <person name="Mehta T."/>
            <person name="Meldrim J."/>
            <person name="Meneus L."/>
            <person name="Mihai O."/>
            <person name="Mihalev A."/>
            <person name="Mihova T."/>
            <person name="Mittelman R."/>
            <person name="Mlenga V."/>
            <person name="Montmayeur A."/>
            <person name="Mulrain L."/>
            <person name="Navidi A."/>
            <person name="Naylor J."/>
            <person name="Negash T."/>
            <person name="Nguyen T."/>
            <person name="Nguyen N."/>
            <person name="Nicol R."/>
            <person name="Norbu C."/>
            <person name="Norbu N."/>
            <person name="Novod N."/>
            <person name="O'Neill B."/>
            <person name="Osman S."/>
            <person name="Markiewicz E."/>
            <person name="Oyono O.L."/>
            <person name="Patti C."/>
            <person name="Phunkhang P."/>
            <person name="Pierre F."/>
            <person name="Priest M."/>
            <person name="Raghuraman S."/>
            <person name="Rege F."/>
            <person name="Reyes R."/>
            <person name="Rise C."/>
            <person name="Rogov P."/>
            <person name="Ross K."/>
            <person name="Ryan E."/>
            <person name="Settipalli S."/>
            <person name="Shea T."/>
            <person name="Sherpa N."/>
            <person name="Shi L."/>
            <person name="Shih D."/>
            <person name="Sparrow T."/>
            <person name="Spaulding J."/>
            <person name="Stalker J."/>
            <person name="Stange-Thomann N."/>
            <person name="Stavropoulos S."/>
            <person name="Stone C."/>
            <person name="Strader C."/>
            <person name="Tesfaye S."/>
            <person name="Thomson T."/>
            <person name="Thoulutsang Y."/>
            <person name="Thoulutsang D."/>
            <person name="Topham K."/>
            <person name="Topping I."/>
            <person name="Tsamla T."/>
            <person name="Vassiliev H."/>
            <person name="Vo A."/>
            <person name="Wangchuk T."/>
            <person name="Wangdi T."/>
            <person name="Weiand M."/>
            <person name="Wilkinson J."/>
            <person name="Wilson A."/>
            <person name="Yadav S."/>
            <person name="Young G."/>
            <person name="Yu Q."/>
            <person name="Zembek L."/>
            <person name="Zhong D."/>
            <person name="Zimmer A."/>
            <person name="Zwirko Z."/>
            <person name="Jaffe D.B."/>
            <person name="Alvarez P."/>
            <person name="Brockman W."/>
            <person name="Butler J."/>
            <person name="Chin C."/>
            <person name="Gnerre S."/>
            <person name="Grabherr M."/>
            <person name="Kleber M."/>
            <person name="Mauceli E."/>
            <person name="MacCallum I."/>
        </authorList>
    </citation>
    <scope>NUCLEOTIDE SEQUENCE [LARGE SCALE GENOMIC DNA]</scope>
    <source>
        <strain evidence="3">Tucson 14024-0371.13</strain>
    </source>
</reference>
<dbReference type="OrthoDB" id="7872381at2759"/>
<feature type="compositionally biased region" description="Polar residues" evidence="1">
    <location>
        <begin position="341"/>
        <end position="360"/>
    </location>
</feature>
<feature type="compositionally biased region" description="Basic and acidic residues" evidence="1">
    <location>
        <begin position="179"/>
        <end position="191"/>
    </location>
</feature>
<feature type="compositionally biased region" description="Polar residues" evidence="1">
    <location>
        <begin position="252"/>
        <end position="281"/>
    </location>
</feature>
<feature type="compositionally biased region" description="Basic and acidic residues" evidence="1">
    <location>
        <begin position="596"/>
        <end position="606"/>
    </location>
</feature>
<dbReference type="EMBL" id="CH902618">
    <property type="protein sequence ID" value="KPU78965.1"/>
    <property type="molecule type" value="Genomic_DNA"/>
</dbReference>
<feature type="region of interest" description="Disordered" evidence="1">
    <location>
        <begin position="556"/>
        <end position="637"/>
    </location>
</feature>
<evidence type="ECO:0000313" key="3">
    <source>
        <dbReference type="Proteomes" id="UP000007801"/>
    </source>
</evidence>
<organism evidence="2 3">
    <name type="scientific">Drosophila ananassae</name>
    <name type="common">Fruit fly</name>
    <dbReference type="NCBI Taxonomy" id="7217"/>
    <lineage>
        <taxon>Eukaryota</taxon>
        <taxon>Metazoa</taxon>
        <taxon>Ecdysozoa</taxon>
        <taxon>Arthropoda</taxon>
        <taxon>Hexapoda</taxon>
        <taxon>Insecta</taxon>
        <taxon>Pterygota</taxon>
        <taxon>Neoptera</taxon>
        <taxon>Endopterygota</taxon>
        <taxon>Diptera</taxon>
        <taxon>Brachycera</taxon>
        <taxon>Muscomorpha</taxon>
        <taxon>Ephydroidea</taxon>
        <taxon>Drosophilidae</taxon>
        <taxon>Drosophila</taxon>
        <taxon>Sophophora</taxon>
    </lineage>
</organism>
<feature type="compositionally biased region" description="Basic residues" evidence="1">
    <location>
        <begin position="1788"/>
        <end position="1798"/>
    </location>
</feature>
<evidence type="ECO:0000313" key="2">
    <source>
        <dbReference type="EMBL" id="KPU78965.1"/>
    </source>
</evidence>
<feature type="compositionally biased region" description="Basic residues" evidence="1">
    <location>
        <begin position="1068"/>
        <end position="1077"/>
    </location>
</feature>
<feature type="compositionally biased region" description="Low complexity" evidence="1">
    <location>
        <begin position="282"/>
        <end position="313"/>
    </location>
</feature>
<dbReference type="GeneID" id="26513709"/>
<feature type="compositionally biased region" description="Basic and acidic residues" evidence="1">
    <location>
        <begin position="513"/>
        <end position="522"/>
    </location>
</feature>
<feature type="compositionally biased region" description="Polar residues" evidence="1">
    <location>
        <begin position="580"/>
        <end position="589"/>
    </location>
</feature>
<feature type="compositionally biased region" description="Polar residues" evidence="1">
    <location>
        <begin position="1105"/>
        <end position="1125"/>
    </location>
</feature>
<feature type="compositionally biased region" description="Polar residues" evidence="1">
    <location>
        <begin position="1641"/>
        <end position="1662"/>
    </location>
</feature>
<accession>A0A0P9C5K2</accession>
<feature type="region of interest" description="Disordered" evidence="1">
    <location>
        <begin position="1041"/>
        <end position="1201"/>
    </location>
</feature>
<feature type="region of interest" description="Disordered" evidence="1">
    <location>
        <begin position="1901"/>
        <end position="1957"/>
    </location>
</feature>
<keyword evidence="3" id="KW-1185">Reference proteome</keyword>
<feature type="compositionally biased region" description="Basic and acidic residues" evidence="1">
    <location>
        <begin position="1857"/>
        <end position="1871"/>
    </location>
</feature>
<feature type="region of interest" description="Disordered" evidence="1">
    <location>
        <begin position="950"/>
        <end position="973"/>
    </location>
</feature>
<feature type="compositionally biased region" description="Basic and acidic residues" evidence="1">
    <location>
        <begin position="1826"/>
        <end position="1842"/>
    </location>
</feature>
<feature type="compositionally biased region" description="Polar residues" evidence="1">
    <location>
        <begin position="158"/>
        <end position="177"/>
    </location>
</feature>
<feature type="compositionally biased region" description="Polar residues" evidence="1">
    <location>
        <begin position="368"/>
        <end position="378"/>
    </location>
</feature>
<feature type="compositionally biased region" description="Polar residues" evidence="1">
    <location>
        <begin position="436"/>
        <end position="445"/>
    </location>
</feature>
<feature type="compositionally biased region" description="Basic and acidic residues" evidence="1">
    <location>
        <begin position="1627"/>
        <end position="1640"/>
    </location>
</feature>
<feature type="region of interest" description="Disordered" evidence="1">
    <location>
        <begin position="807"/>
        <end position="829"/>
    </location>
</feature>